<evidence type="ECO:0000256" key="7">
    <source>
        <dbReference type="SAM" id="MobiDB-lite"/>
    </source>
</evidence>
<dbReference type="InterPro" id="IPR026524">
    <property type="entry name" value="LY6G6d/LY6G6f"/>
</dbReference>
<dbReference type="KEGG" id="bmus:118903323"/>
<dbReference type="GeneID" id="118903323"/>
<evidence type="ECO:0000256" key="5">
    <source>
        <dbReference type="ARBA" id="ARBA00023157"/>
    </source>
</evidence>
<proteinExistence type="predicted"/>
<dbReference type="RefSeq" id="XP_036724164.1">
    <property type="nucleotide sequence ID" value="XM_036868269.1"/>
</dbReference>
<feature type="signal peptide" evidence="9">
    <location>
        <begin position="1"/>
        <end position="19"/>
    </location>
</feature>
<feature type="region of interest" description="Disordered" evidence="7">
    <location>
        <begin position="23"/>
        <end position="52"/>
    </location>
</feature>
<dbReference type="GO" id="GO:0009897">
    <property type="term" value="C:external side of plasma membrane"/>
    <property type="evidence" value="ECO:0007669"/>
    <property type="project" value="TreeGrafter"/>
</dbReference>
<reference evidence="11" key="2">
    <citation type="submission" date="2025-08" db="UniProtKB">
        <authorList>
            <consortium name="RefSeq"/>
        </authorList>
    </citation>
    <scope>IDENTIFICATION</scope>
    <source>
        <tissue evidence="11">Epidermis and Blubber</tissue>
    </source>
</reference>
<accession>A0A8B8YQN3</accession>
<dbReference type="GO" id="GO:0030550">
    <property type="term" value="F:acetylcholine receptor inhibitor activity"/>
    <property type="evidence" value="ECO:0007669"/>
    <property type="project" value="TreeGrafter"/>
</dbReference>
<keyword evidence="5" id="KW-1015">Disulfide bond</keyword>
<keyword evidence="10" id="KW-1185">Reference proteome</keyword>
<dbReference type="SUPFAM" id="SSF57302">
    <property type="entry name" value="Snake toxin-like"/>
    <property type="match status" value="1"/>
</dbReference>
<comment type="subcellular location">
    <subcellularLocation>
        <location evidence="1">Cell membrane</location>
    </subcellularLocation>
</comment>
<dbReference type="AlphaFoldDB" id="A0A8B8YQN3"/>
<dbReference type="GO" id="GO:0095500">
    <property type="term" value="P:acetylcholine receptor signaling pathway"/>
    <property type="evidence" value="ECO:0007669"/>
    <property type="project" value="TreeGrafter"/>
</dbReference>
<feature type="chain" id="PRO_5033995386" evidence="9">
    <location>
        <begin position="20"/>
        <end position="175"/>
    </location>
</feature>
<dbReference type="InterPro" id="IPR045860">
    <property type="entry name" value="Snake_toxin-like_sf"/>
</dbReference>
<evidence type="ECO:0000256" key="3">
    <source>
        <dbReference type="ARBA" id="ARBA00022729"/>
    </source>
</evidence>
<gene>
    <name evidence="11" type="primary">LY6G6D</name>
</gene>
<evidence type="ECO:0000256" key="4">
    <source>
        <dbReference type="ARBA" id="ARBA00023136"/>
    </source>
</evidence>
<evidence type="ECO:0000313" key="11">
    <source>
        <dbReference type="RefSeq" id="XP_036724164.1"/>
    </source>
</evidence>
<keyword evidence="4 8" id="KW-0472">Membrane</keyword>
<dbReference type="Proteomes" id="UP000694857">
    <property type="component" value="Chromosome 11"/>
</dbReference>
<organism evidence="10 11">
    <name type="scientific">Balaenoptera musculus</name>
    <name type="common">Blue whale</name>
    <dbReference type="NCBI Taxonomy" id="9771"/>
    <lineage>
        <taxon>Eukaryota</taxon>
        <taxon>Metazoa</taxon>
        <taxon>Chordata</taxon>
        <taxon>Craniata</taxon>
        <taxon>Vertebrata</taxon>
        <taxon>Euteleostomi</taxon>
        <taxon>Mammalia</taxon>
        <taxon>Eutheria</taxon>
        <taxon>Laurasiatheria</taxon>
        <taxon>Artiodactyla</taxon>
        <taxon>Whippomorpha</taxon>
        <taxon>Cetacea</taxon>
        <taxon>Mysticeti</taxon>
        <taxon>Balaenopteridae</taxon>
        <taxon>Balaenoptera</taxon>
    </lineage>
</organism>
<dbReference type="GO" id="GO:0045202">
    <property type="term" value="C:synapse"/>
    <property type="evidence" value="ECO:0007669"/>
    <property type="project" value="GOC"/>
</dbReference>
<keyword evidence="6" id="KW-0325">Glycoprotein</keyword>
<dbReference type="OrthoDB" id="9436841at2759"/>
<evidence type="ECO:0000256" key="6">
    <source>
        <dbReference type="ARBA" id="ARBA00023180"/>
    </source>
</evidence>
<evidence type="ECO:0000256" key="1">
    <source>
        <dbReference type="ARBA" id="ARBA00004236"/>
    </source>
</evidence>
<keyword evidence="2" id="KW-1003">Cell membrane</keyword>
<keyword evidence="8" id="KW-0812">Transmembrane</keyword>
<keyword evidence="3 9" id="KW-0732">Signal</keyword>
<evidence type="ECO:0000313" key="10">
    <source>
        <dbReference type="Proteomes" id="UP000694857"/>
    </source>
</evidence>
<protein>
    <submittedName>
        <fullName evidence="11">Lymphocyte antigen 6 complex locus protein G6d isoform X1</fullName>
    </submittedName>
</protein>
<reference evidence="10" key="1">
    <citation type="submission" date="2024-06" db="UniProtKB">
        <authorList>
            <consortium name="RefSeq"/>
        </authorList>
    </citation>
    <scope>NUCLEOTIDE SEQUENCE [LARGE SCALE GENOMIC DNA]</scope>
</reference>
<dbReference type="CDD" id="cd23547">
    <property type="entry name" value="TFP_LU_ECD_Ly6G6d"/>
    <property type="match status" value="1"/>
</dbReference>
<dbReference type="CTD" id="58530"/>
<dbReference type="PANTHER" id="PTHR32286">
    <property type="entry name" value="LYMPHOCYTE ANTIGEN 6 COMPLEX LOCUS PROTEIN G6F"/>
    <property type="match status" value="1"/>
</dbReference>
<sequence length="175" mass="18228">MNPLFAGILLSTLLRAALGKEAAKAPVTKARRPVPAAPPPTPPSSSTSSLLPGNRKRCYDCGGGPSGSCKETVTTCGEGERCGFLERKPQPDPRQTKPTGNPSVTLIHHHPACVAAHHCSRVETEVVGDVTYMTHRDCCVCDLCNSAVASTAALACIVAAGVTALAWLLSGLWRG</sequence>
<evidence type="ECO:0000256" key="2">
    <source>
        <dbReference type="ARBA" id="ARBA00022475"/>
    </source>
</evidence>
<feature type="transmembrane region" description="Helical" evidence="8">
    <location>
        <begin position="147"/>
        <end position="169"/>
    </location>
</feature>
<keyword evidence="8" id="KW-1133">Transmembrane helix</keyword>
<evidence type="ECO:0000256" key="8">
    <source>
        <dbReference type="SAM" id="Phobius"/>
    </source>
</evidence>
<evidence type="ECO:0000256" key="9">
    <source>
        <dbReference type="SAM" id="SignalP"/>
    </source>
</evidence>
<name>A0A8B8YQN3_BALMU</name>
<dbReference type="PANTHER" id="PTHR32286:SF9">
    <property type="entry name" value="LYMPHOCYTE ANTIGEN 6 COMPLEX LOCUS PROTEIN G6D"/>
    <property type="match status" value="1"/>
</dbReference>